<dbReference type="SUPFAM" id="SSF49373">
    <property type="entry name" value="Invasin/intimin cell-adhesion fragments"/>
    <property type="match status" value="1"/>
</dbReference>
<organism evidence="1 2">
    <name type="scientific">Candidatus Gallipaludibacter merdavium</name>
    <dbReference type="NCBI Taxonomy" id="2840839"/>
    <lineage>
        <taxon>Bacteria</taxon>
        <taxon>Pseudomonadati</taxon>
        <taxon>Bacteroidota</taxon>
        <taxon>Bacteroidia</taxon>
        <taxon>Bacteroidales</taxon>
        <taxon>Candidatus Gallipaludibacter</taxon>
    </lineage>
</organism>
<comment type="caution">
    <text evidence="1">The sequence shown here is derived from an EMBL/GenBank/DDBJ whole genome shotgun (WGS) entry which is preliminary data.</text>
</comment>
<accession>A0A9D9N3V5</accession>
<evidence type="ECO:0008006" key="3">
    <source>
        <dbReference type="Google" id="ProtNLM"/>
    </source>
</evidence>
<gene>
    <name evidence="1" type="ORF">IAA73_03160</name>
</gene>
<reference evidence="1" key="2">
    <citation type="journal article" date="2021" name="PeerJ">
        <title>Extensive microbial diversity within the chicken gut microbiome revealed by metagenomics and culture.</title>
        <authorList>
            <person name="Gilroy R."/>
            <person name="Ravi A."/>
            <person name="Getino M."/>
            <person name="Pursley I."/>
            <person name="Horton D.L."/>
            <person name="Alikhan N.F."/>
            <person name="Baker D."/>
            <person name="Gharbi K."/>
            <person name="Hall N."/>
            <person name="Watson M."/>
            <person name="Adriaenssens E.M."/>
            <person name="Foster-Nyarko E."/>
            <person name="Jarju S."/>
            <person name="Secka A."/>
            <person name="Antonio M."/>
            <person name="Oren A."/>
            <person name="Chaudhuri R.R."/>
            <person name="La Ragione R."/>
            <person name="Hildebrand F."/>
            <person name="Pallen M.J."/>
        </authorList>
    </citation>
    <scope>NUCLEOTIDE SEQUENCE</scope>
    <source>
        <strain evidence="1">G3-3990</strain>
    </source>
</reference>
<reference evidence="1" key="1">
    <citation type="submission" date="2020-10" db="EMBL/GenBank/DDBJ databases">
        <authorList>
            <person name="Gilroy R."/>
        </authorList>
    </citation>
    <scope>NUCLEOTIDE SEQUENCE</scope>
    <source>
        <strain evidence="1">G3-3990</strain>
    </source>
</reference>
<dbReference type="InterPro" id="IPR013783">
    <property type="entry name" value="Ig-like_fold"/>
</dbReference>
<dbReference type="Gene3D" id="2.60.40.10">
    <property type="entry name" value="Immunoglobulins"/>
    <property type="match status" value="1"/>
</dbReference>
<sequence length="1772" mass="192786">MKWNMDMKCFFKSIGRKTRLFFSLLFVWGFSQSNIQAQTTEVLVDIDFLSDEWSSGDLPTQGSVNNVYFDADFAIVAGTEGGLNNTSNMEGDKRFAAVQFSIPEGNTVDYVTLEVKMSKATGKMRARLMKADEIGTPNSYIILHAESNLISKQLNQYGADTQINNNGTAIKPGSYVFYFGRGEGGCYIQSLKISYTYSNAACTPVSVNGGITSLNLKKGTSTTLSATTSDGTSVTGTWRVSNANPADIITVSDNTVTASSEATGSATLVFTPGDNTYCEAVIPVYVAEGYASAPTVVGENFDNSTTSWCFGEPLTVAATSASTTGTFAYQWYKDDLALAGQTQSNYSPEARGEYYCKVTYTESGYFPITVESPHATINTLTPQIDFDITGEGMYNIGGTATLQVTASGGDGSYSYQWYSADNENGDGAVAISDETSADYLVSSNSAQTFYYFCEISSGACTETTDVQTVTFTEGPCYELIFTATSGSTTWEGSYTVSGGTIDIVEGTTPEYDAEGFIFNNGIDILKVTLNKAIEVGTEIEVTFTTNGTDRGIAFFADADKDTPIAEFIEPIKGTHAKTYTIDENSLMRGITSFYVTRYTNNTTYLKSITIYCGKTCTPAGLAWSASECTVKFGAQNPSFPTLENPNNLTLIQYSSSVPEVATIGATSGVLTIKGTGTTTITATFEGNEKTYCSESVSYTLTVTCSDPVPYISPESGVIDCDGSVELKLVYKNADGTTTDVDVTNVTAIAWYQQGADGIWQEIDGATSDTYTATAAGIYKALVTDNCPQWTGNEAEVTLSQNDPPFVEKLTPFQYYQLDSTYAVTGRKIRHLFKVTPPKGTSGEPYQVSATVHRGSTISSLTYTDWITSKNNTDTIIADYDRLTEWSKGNPNAIQVGDTIVVKVTPRNMCNDIDVTYADSINIIVLDRSTHTIAYVVSGENVDDFLGVTSADIQDPLYTSKLAEMGYIPTAVNGYANYRFLNYEPFDLVLLTDYPKSDGKIGSGEENVGRAANLNDLADLVDRKPIFSLKAHMAALDKWQAKGFTGNPLTPSSTQTDMTVLCYAHEMFKDINMGTGENKTITVTTGGGSDGGKALQGFATFDVVEFVNIATIDGGTQGTLVACCERQKVVESRMMVLSINNTATQLITDDGYTAIGNILEYLLITDPIYVSDCSLVFTNGLNLDGTERNDGGGDGKWGNAKNWAPGFNMVPTLSHRVRIDKPCTVNVKAGVSAVSIRKDNDNNWEGSLTVEPGAKLAVAGRFREVRGRDFVNSYKIESEGSLTIETNETAAGAFMVYDSVAPYAQVEFYSKASGAEAQTGTDVPTEAVWQYMAIPTSGYPQAVKPFENAWMCRWDEANPNMSYPQAHWHVVKDNDKLDPFEGYALTQKNPKTYLLAGFLNVNDHTYKGLTYTQPTSGDNYTDGEKTYPKTYPGFHLLGNSFTAPIYLDSLKDEDFVNVEPTIYIYNAGTWNDWYDNDDDVGDGNSTTAGQYMALPIHAGSYTGLNVIPAMQGFFVKATSGAGNGSVAIDYRNAVVRPNYYETTTTPPPVVRAPQKERSEIPMLKVRVEGKRFADDLYLLCREDWTHDYEPGFDGKKIYGDSRTPQLFAIESDDNMSVNAVDDIDGQYLGFIAGEETEYKLTFDPSTLNGRYSRLYLHDLTAGTSIDLLASGSYSFSVGKKGETRRFLISSSSTVNEEVDGGLLKGYAYDGVLYVENFTDSEGDWTIYDAVGRKIDSGTVPGLGRYSYTLNLPYGAYTVYLRTNSIVKPVKVVF</sequence>
<name>A0A9D9N3V5_9BACT</name>
<dbReference type="InterPro" id="IPR008964">
    <property type="entry name" value="Invasin/intimin_cell_adhesion"/>
</dbReference>
<dbReference type="Proteomes" id="UP000823641">
    <property type="component" value="Unassembled WGS sequence"/>
</dbReference>
<evidence type="ECO:0000313" key="2">
    <source>
        <dbReference type="Proteomes" id="UP000823641"/>
    </source>
</evidence>
<protein>
    <recommendedName>
        <fullName evidence="3">Ig-like domain-containing protein</fullName>
    </recommendedName>
</protein>
<dbReference type="EMBL" id="JADIMG010000033">
    <property type="protein sequence ID" value="MBO8459319.1"/>
    <property type="molecule type" value="Genomic_DNA"/>
</dbReference>
<evidence type="ECO:0000313" key="1">
    <source>
        <dbReference type="EMBL" id="MBO8459319.1"/>
    </source>
</evidence>
<dbReference type="Gene3D" id="2.60.40.2700">
    <property type="match status" value="1"/>
</dbReference>
<proteinExistence type="predicted"/>
<dbReference type="Gene3D" id="2.60.40.1080">
    <property type="match status" value="1"/>
</dbReference>